<feature type="region of interest" description="Disordered" evidence="1">
    <location>
        <begin position="84"/>
        <end position="105"/>
    </location>
</feature>
<evidence type="ECO:0000313" key="2">
    <source>
        <dbReference type="EMBL" id="MED6194563.1"/>
    </source>
</evidence>
<reference evidence="2 3" key="1">
    <citation type="journal article" date="2023" name="Plants (Basel)">
        <title>Bridging the Gap: Combining Genomics and Transcriptomics Approaches to Understand Stylosanthes scabra, an Orphan Legume from the Brazilian Caatinga.</title>
        <authorList>
            <person name="Ferreira-Neto J.R.C."/>
            <person name="da Silva M.D."/>
            <person name="Binneck E."/>
            <person name="de Melo N.F."/>
            <person name="da Silva R.H."/>
            <person name="de Melo A.L.T.M."/>
            <person name="Pandolfi V."/>
            <person name="Bustamante F.O."/>
            <person name="Brasileiro-Vidal A.C."/>
            <person name="Benko-Iseppon A.M."/>
        </authorList>
    </citation>
    <scope>NUCLEOTIDE SEQUENCE [LARGE SCALE GENOMIC DNA]</scope>
    <source>
        <tissue evidence="2">Leaves</tissue>
    </source>
</reference>
<dbReference type="Proteomes" id="UP001341840">
    <property type="component" value="Unassembled WGS sequence"/>
</dbReference>
<feature type="compositionally biased region" description="Basic and acidic residues" evidence="1">
    <location>
        <begin position="88"/>
        <end position="105"/>
    </location>
</feature>
<evidence type="ECO:0000256" key="1">
    <source>
        <dbReference type="SAM" id="MobiDB-lite"/>
    </source>
</evidence>
<keyword evidence="3" id="KW-1185">Reference proteome</keyword>
<sequence length="105" mass="11723">MGLKRVCGEWGSIPPIYRPTHQVSVRSTGRGSSDGSPGGGRSGGHCDWKNKVGVRVYQEKLGVRFSDYRTTYIPFTEAALVPFRRHRDGSEADGRRRVRDGETKE</sequence>
<feature type="compositionally biased region" description="Low complexity" evidence="1">
    <location>
        <begin position="24"/>
        <end position="35"/>
    </location>
</feature>
<accession>A0ABU6XC82</accession>
<organism evidence="2 3">
    <name type="scientific">Stylosanthes scabra</name>
    <dbReference type="NCBI Taxonomy" id="79078"/>
    <lineage>
        <taxon>Eukaryota</taxon>
        <taxon>Viridiplantae</taxon>
        <taxon>Streptophyta</taxon>
        <taxon>Embryophyta</taxon>
        <taxon>Tracheophyta</taxon>
        <taxon>Spermatophyta</taxon>
        <taxon>Magnoliopsida</taxon>
        <taxon>eudicotyledons</taxon>
        <taxon>Gunneridae</taxon>
        <taxon>Pentapetalae</taxon>
        <taxon>rosids</taxon>
        <taxon>fabids</taxon>
        <taxon>Fabales</taxon>
        <taxon>Fabaceae</taxon>
        <taxon>Papilionoideae</taxon>
        <taxon>50 kb inversion clade</taxon>
        <taxon>dalbergioids sensu lato</taxon>
        <taxon>Dalbergieae</taxon>
        <taxon>Pterocarpus clade</taxon>
        <taxon>Stylosanthes</taxon>
    </lineage>
</organism>
<comment type="caution">
    <text evidence="2">The sequence shown here is derived from an EMBL/GenBank/DDBJ whole genome shotgun (WGS) entry which is preliminary data.</text>
</comment>
<evidence type="ECO:0000313" key="3">
    <source>
        <dbReference type="Proteomes" id="UP001341840"/>
    </source>
</evidence>
<gene>
    <name evidence="2" type="ORF">PIB30_029720</name>
</gene>
<feature type="region of interest" description="Disordered" evidence="1">
    <location>
        <begin position="21"/>
        <end position="48"/>
    </location>
</feature>
<proteinExistence type="predicted"/>
<dbReference type="EMBL" id="JASCZI010211570">
    <property type="protein sequence ID" value="MED6194563.1"/>
    <property type="molecule type" value="Genomic_DNA"/>
</dbReference>
<protein>
    <submittedName>
        <fullName evidence="2">Uncharacterized protein</fullName>
    </submittedName>
</protein>
<name>A0ABU6XC82_9FABA</name>